<evidence type="ECO:0000313" key="1">
    <source>
        <dbReference type="EMBL" id="GAH83101.1"/>
    </source>
</evidence>
<reference evidence="1" key="1">
    <citation type="journal article" date="2014" name="Front. Microbiol.">
        <title>High frequency of phylogenetically diverse reductive dehalogenase-homologous genes in deep subseafloor sedimentary metagenomes.</title>
        <authorList>
            <person name="Kawai M."/>
            <person name="Futagami T."/>
            <person name="Toyoda A."/>
            <person name="Takaki Y."/>
            <person name="Nishi S."/>
            <person name="Hori S."/>
            <person name="Arai W."/>
            <person name="Tsubouchi T."/>
            <person name="Morono Y."/>
            <person name="Uchiyama I."/>
            <person name="Ito T."/>
            <person name="Fujiyama A."/>
            <person name="Inagaki F."/>
            <person name="Takami H."/>
        </authorList>
    </citation>
    <scope>NUCLEOTIDE SEQUENCE</scope>
    <source>
        <strain evidence="1">Expedition CK06-06</strain>
    </source>
</reference>
<comment type="caution">
    <text evidence="1">The sequence shown here is derived from an EMBL/GenBank/DDBJ whole genome shotgun (WGS) entry which is preliminary data.</text>
</comment>
<sequence>MYTVLDPRSYMTPIEYIGLNPRLDTLEGKLIGVVNLMGGNVAALSTVAPAIMEAYPGCEAVYVEMKDSKDADQWAFIETCDGVILGNNY</sequence>
<proteinExistence type="predicted"/>
<name>X1IL17_9ZZZZ</name>
<gene>
    <name evidence="1" type="ORF">S03H2_59550</name>
</gene>
<accession>X1IL17</accession>
<dbReference type="AlphaFoldDB" id="X1IL17"/>
<organism evidence="1">
    <name type="scientific">marine sediment metagenome</name>
    <dbReference type="NCBI Taxonomy" id="412755"/>
    <lineage>
        <taxon>unclassified sequences</taxon>
        <taxon>metagenomes</taxon>
        <taxon>ecological metagenomes</taxon>
    </lineage>
</organism>
<protein>
    <submittedName>
        <fullName evidence="1">Uncharacterized protein</fullName>
    </submittedName>
</protein>
<dbReference type="EMBL" id="BARU01038295">
    <property type="protein sequence ID" value="GAH83101.1"/>
    <property type="molecule type" value="Genomic_DNA"/>
</dbReference>